<dbReference type="OrthoDB" id="192611at2759"/>
<dbReference type="Gene3D" id="3.30.429.10">
    <property type="entry name" value="Macrophage Migration Inhibitory Factor"/>
    <property type="match status" value="1"/>
</dbReference>
<dbReference type="HOGENOM" id="CLU_113367_0_0_1"/>
<dbReference type="Proteomes" id="UP000053342">
    <property type="component" value="Unassembled WGS sequence"/>
</dbReference>
<feature type="domain" description="Tautomerase cis-CaaD-like" evidence="2">
    <location>
        <begin position="1"/>
        <end position="143"/>
    </location>
</feature>
<gene>
    <name evidence="3" type="ORF">PV06_02382</name>
</gene>
<evidence type="ECO:0000259" key="2">
    <source>
        <dbReference type="Pfam" id="PF14832"/>
    </source>
</evidence>
<dbReference type="AlphaFoldDB" id="A0A0D2B3F1"/>
<dbReference type="GeneID" id="27354456"/>
<evidence type="ECO:0000313" key="3">
    <source>
        <dbReference type="EMBL" id="KIW46736.1"/>
    </source>
</evidence>
<accession>A0A0D2B3F1</accession>
<protein>
    <recommendedName>
        <fullName evidence="2">Tautomerase cis-CaaD-like domain-containing protein</fullName>
    </recommendedName>
</protein>
<dbReference type="Pfam" id="PF14832">
    <property type="entry name" value="Tautomerase_3"/>
    <property type="match status" value="1"/>
</dbReference>
<dbReference type="RefSeq" id="XP_016266952.1">
    <property type="nucleotide sequence ID" value="XM_016403055.1"/>
</dbReference>
<organism evidence="3 4">
    <name type="scientific">Exophiala oligosperma</name>
    <dbReference type="NCBI Taxonomy" id="215243"/>
    <lineage>
        <taxon>Eukaryota</taxon>
        <taxon>Fungi</taxon>
        <taxon>Dikarya</taxon>
        <taxon>Ascomycota</taxon>
        <taxon>Pezizomycotina</taxon>
        <taxon>Eurotiomycetes</taxon>
        <taxon>Chaetothyriomycetidae</taxon>
        <taxon>Chaetothyriales</taxon>
        <taxon>Herpotrichiellaceae</taxon>
        <taxon>Exophiala</taxon>
    </lineage>
</organism>
<keyword evidence="4" id="KW-1185">Reference proteome</keyword>
<dbReference type="InterPro" id="IPR028116">
    <property type="entry name" value="Cis-CaaD-like"/>
</dbReference>
<sequence length="148" mass="17452">MPLWRIFSHPQTFTLDQRRTLAQKVTDLYMSRGLPAFYVNVIFIDVDEKATFVGGEPKSNFVRIVVEQIARTMASPDTEEGQKRRRAWMDMINDTLKTSIIDRNELDWELHIYETPRDLWRVQGMDPPTSFSDAEKEWTEKNKPVPYL</sequence>
<evidence type="ECO:0000313" key="4">
    <source>
        <dbReference type="Proteomes" id="UP000053342"/>
    </source>
</evidence>
<dbReference type="SUPFAM" id="SSF55331">
    <property type="entry name" value="Tautomerase/MIF"/>
    <property type="match status" value="1"/>
</dbReference>
<feature type="region of interest" description="Disordered" evidence="1">
    <location>
        <begin position="124"/>
        <end position="148"/>
    </location>
</feature>
<feature type="compositionally biased region" description="Basic and acidic residues" evidence="1">
    <location>
        <begin position="133"/>
        <end position="148"/>
    </location>
</feature>
<dbReference type="EMBL" id="KN847333">
    <property type="protein sequence ID" value="KIW46736.1"/>
    <property type="molecule type" value="Genomic_DNA"/>
</dbReference>
<proteinExistence type="predicted"/>
<evidence type="ECO:0000256" key="1">
    <source>
        <dbReference type="SAM" id="MobiDB-lite"/>
    </source>
</evidence>
<dbReference type="InterPro" id="IPR014347">
    <property type="entry name" value="Tautomerase/MIF_sf"/>
</dbReference>
<reference evidence="3 4" key="1">
    <citation type="submission" date="2015-01" db="EMBL/GenBank/DDBJ databases">
        <title>The Genome Sequence of Exophiala oligosperma CBS72588.</title>
        <authorList>
            <consortium name="The Broad Institute Genomics Platform"/>
            <person name="Cuomo C."/>
            <person name="de Hoog S."/>
            <person name="Gorbushina A."/>
            <person name="Stielow B."/>
            <person name="Teixiera M."/>
            <person name="Abouelleil A."/>
            <person name="Chapman S.B."/>
            <person name="Priest M."/>
            <person name="Young S.K."/>
            <person name="Wortman J."/>
            <person name="Nusbaum C."/>
            <person name="Birren B."/>
        </authorList>
    </citation>
    <scope>NUCLEOTIDE SEQUENCE [LARGE SCALE GENOMIC DNA]</scope>
    <source>
        <strain evidence="3 4">CBS 72588</strain>
    </source>
</reference>
<name>A0A0D2B3F1_9EURO</name>
<dbReference type="VEuPathDB" id="FungiDB:PV06_02382"/>